<evidence type="ECO:0000313" key="3">
    <source>
        <dbReference type="Proteomes" id="UP001269819"/>
    </source>
</evidence>
<reference evidence="2 3" key="1">
    <citation type="submission" date="2023-10" db="EMBL/GenBank/DDBJ databases">
        <title>Characteristics and mechanism of a salt-tolerant marine origin heterotrophic nitrifying- aerobic denitrifying bacteria Marinobacter xestospongiae HN1.</title>
        <authorList>
            <person name="Qi R."/>
        </authorList>
    </citation>
    <scope>NUCLEOTIDE SEQUENCE [LARGE SCALE GENOMIC DNA]</scope>
    <source>
        <strain evidence="2 3">HN1</strain>
    </source>
</reference>
<dbReference type="EMBL" id="JAWIIJ010000001">
    <property type="protein sequence ID" value="MDV2077426.1"/>
    <property type="molecule type" value="Genomic_DNA"/>
</dbReference>
<dbReference type="Proteomes" id="UP001269819">
    <property type="component" value="Unassembled WGS sequence"/>
</dbReference>
<keyword evidence="1" id="KW-0472">Membrane</keyword>
<feature type="transmembrane region" description="Helical" evidence="1">
    <location>
        <begin position="12"/>
        <end position="33"/>
    </location>
</feature>
<dbReference type="RefSeq" id="WP_227172162.1">
    <property type="nucleotide sequence ID" value="NZ_JAWIIJ010000001.1"/>
</dbReference>
<proteinExistence type="predicted"/>
<keyword evidence="1" id="KW-0812">Transmembrane</keyword>
<protein>
    <submittedName>
        <fullName evidence="2">Uncharacterized protein</fullName>
    </submittedName>
</protein>
<feature type="transmembrane region" description="Helical" evidence="1">
    <location>
        <begin position="39"/>
        <end position="58"/>
    </location>
</feature>
<evidence type="ECO:0000313" key="2">
    <source>
        <dbReference type="EMBL" id="MDV2077426.1"/>
    </source>
</evidence>
<organism evidence="2 3">
    <name type="scientific">Marinobacter xestospongiae</name>
    <dbReference type="NCBI Taxonomy" id="994319"/>
    <lineage>
        <taxon>Bacteria</taxon>
        <taxon>Pseudomonadati</taxon>
        <taxon>Pseudomonadota</taxon>
        <taxon>Gammaproteobacteria</taxon>
        <taxon>Pseudomonadales</taxon>
        <taxon>Marinobacteraceae</taxon>
        <taxon>Marinobacter</taxon>
    </lineage>
</organism>
<accession>A0ABU3VT34</accession>
<keyword evidence="1" id="KW-1133">Transmembrane helix</keyword>
<sequence>MAPTLLFANRTLLVCFLALVSTVMLAYPLAGALPMSAQIGAHIGTMVFAAGLKVAYVLRLVALKHLGRPIH</sequence>
<evidence type="ECO:0000256" key="1">
    <source>
        <dbReference type="SAM" id="Phobius"/>
    </source>
</evidence>
<gene>
    <name evidence="2" type="ORF">RYS15_01970</name>
</gene>
<name>A0ABU3VT34_9GAMM</name>
<keyword evidence="3" id="KW-1185">Reference proteome</keyword>
<comment type="caution">
    <text evidence="2">The sequence shown here is derived from an EMBL/GenBank/DDBJ whole genome shotgun (WGS) entry which is preliminary data.</text>
</comment>